<keyword evidence="5" id="KW-1279">T cell receptor</keyword>
<evidence type="ECO:0000256" key="5">
    <source>
        <dbReference type="ARBA" id="ARBA00043266"/>
    </source>
</evidence>
<dbReference type="Proteomes" id="UP000694701">
    <property type="component" value="Unplaced"/>
</dbReference>
<evidence type="ECO:0000256" key="4">
    <source>
        <dbReference type="ARBA" id="ARBA00023319"/>
    </source>
</evidence>
<dbReference type="PANTHER" id="PTHR19367">
    <property type="entry name" value="T-CELL RECEPTOR ALPHA CHAIN V REGION"/>
    <property type="match status" value="1"/>
</dbReference>
<dbReference type="InterPro" id="IPR013106">
    <property type="entry name" value="Ig_V-set"/>
</dbReference>
<keyword evidence="4" id="KW-0393">Immunoglobulin domain</keyword>
<evidence type="ECO:0000256" key="2">
    <source>
        <dbReference type="ARBA" id="ARBA00023130"/>
    </source>
</evidence>
<keyword evidence="5" id="KW-0391">Immunity</keyword>
<dbReference type="GO" id="GO:0002250">
    <property type="term" value="P:adaptive immune response"/>
    <property type="evidence" value="ECO:0007669"/>
    <property type="project" value="UniProtKB-KW"/>
</dbReference>
<dbReference type="Ensembl" id="ENSCCRT00020053815.1">
    <property type="protein sequence ID" value="ENSCCRP00020049375.1"/>
    <property type="gene ID" value="ENSCCRG00020021967.1"/>
</dbReference>
<dbReference type="SMART" id="SM00409">
    <property type="entry name" value="IG"/>
    <property type="match status" value="1"/>
</dbReference>
<dbReference type="InterPro" id="IPR007110">
    <property type="entry name" value="Ig-like_dom"/>
</dbReference>
<dbReference type="GO" id="GO:0042101">
    <property type="term" value="C:T cell receptor complex"/>
    <property type="evidence" value="ECO:0007669"/>
    <property type="project" value="UniProtKB-KW"/>
</dbReference>
<feature type="domain" description="Ig-like" evidence="6">
    <location>
        <begin position="21"/>
        <end position="121"/>
    </location>
</feature>
<dbReference type="InterPro" id="IPR013783">
    <property type="entry name" value="Ig-like_fold"/>
</dbReference>
<dbReference type="InterPro" id="IPR003599">
    <property type="entry name" value="Ig_sub"/>
</dbReference>
<dbReference type="InterPro" id="IPR036179">
    <property type="entry name" value="Ig-like_dom_sf"/>
</dbReference>
<keyword evidence="3" id="KW-0675">Receptor</keyword>
<keyword evidence="2" id="KW-1064">Adaptive immunity</keyword>
<keyword evidence="1" id="KW-0732">Signal</keyword>
<sequence>APNHTIVFTLQCVMTADQIRPNKDAVVIKEDETVSLSCSYDTSSSYVYLYWYRQYPNGQPQYLIFRPARSATTTGKPRFSATLDSTSRTVPLMIKNLRVSDSAVYYCALRPTVTVTHSTLTQYYVKVIQIWNYMR</sequence>
<dbReference type="AlphaFoldDB" id="A0A8C2F2U0"/>
<protein>
    <recommendedName>
        <fullName evidence="6">Ig-like domain-containing protein</fullName>
    </recommendedName>
</protein>
<dbReference type="Pfam" id="PF07686">
    <property type="entry name" value="V-set"/>
    <property type="match status" value="1"/>
</dbReference>
<accession>A0A8C2F2U0</accession>
<dbReference type="SUPFAM" id="SSF48726">
    <property type="entry name" value="Immunoglobulin"/>
    <property type="match status" value="1"/>
</dbReference>
<dbReference type="InterPro" id="IPR051287">
    <property type="entry name" value="TCR_variable_region"/>
</dbReference>
<evidence type="ECO:0000256" key="3">
    <source>
        <dbReference type="ARBA" id="ARBA00023170"/>
    </source>
</evidence>
<dbReference type="SMART" id="SM00406">
    <property type="entry name" value="IGv"/>
    <property type="match status" value="1"/>
</dbReference>
<dbReference type="Gene3D" id="2.60.40.10">
    <property type="entry name" value="Immunoglobulins"/>
    <property type="match status" value="1"/>
</dbReference>
<evidence type="ECO:0000313" key="7">
    <source>
        <dbReference type="Ensembl" id="ENSCCRP00020049375.1"/>
    </source>
</evidence>
<organism evidence="7 8">
    <name type="scientific">Cyprinus carpio</name>
    <name type="common">Common carp</name>
    <dbReference type="NCBI Taxonomy" id="7962"/>
    <lineage>
        <taxon>Eukaryota</taxon>
        <taxon>Metazoa</taxon>
        <taxon>Chordata</taxon>
        <taxon>Craniata</taxon>
        <taxon>Vertebrata</taxon>
        <taxon>Euteleostomi</taxon>
        <taxon>Actinopterygii</taxon>
        <taxon>Neopterygii</taxon>
        <taxon>Teleostei</taxon>
        <taxon>Ostariophysi</taxon>
        <taxon>Cypriniformes</taxon>
        <taxon>Cyprinidae</taxon>
        <taxon>Cyprininae</taxon>
        <taxon>Cyprinus</taxon>
    </lineage>
</organism>
<dbReference type="PANTHER" id="PTHR19367:SF18">
    <property type="entry name" value="T CELL RECEPTOR ALPHA VARIABLE 16"/>
    <property type="match status" value="1"/>
</dbReference>
<evidence type="ECO:0000259" key="6">
    <source>
        <dbReference type="PROSITE" id="PS50835"/>
    </source>
</evidence>
<name>A0A8C2F2U0_CYPCA</name>
<evidence type="ECO:0000313" key="8">
    <source>
        <dbReference type="Proteomes" id="UP000694701"/>
    </source>
</evidence>
<dbReference type="PROSITE" id="PS50835">
    <property type="entry name" value="IG_LIKE"/>
    <property type="match status" value="1"/>
</dbReference>
<evidence type="ECO:0000256" key="1">
    <source>
        <dbReference type="ARBA" id="ARBA00022729"/>
    </source>
</evidence>
<reference evidence="7" key="1">
    <citation type="submission" date="2025-08" db="UniProtKB">
        <authorList>
            <consortium name="Ensembl"/>
        </authorList>
    </citation>
    <scope>IDENTIFICATION</scope>
</reference>
<proteinExistence type="predicted"/>